<dbReference type="PANTHER" id="PTHR47968">
    <property type="entry name" value="CENTROMERE PROTEIN E"/>
    <property type="match status" value="1"/>
</dbReference>
<dbReference type="Pfam" id="PF00225">
    <property type="entry name" value="Kinesin"/>
    <property type="match status" value="1"/>
</dbReference>
<evidence type="ECO:0000313" key="9">
    <source>
        <dbReference type="Proteomes" id="UP000241769"/>
    </source>
</evidence>
<dbReference type="InterPro" id="IPR027640">
    <property type="entry name" value="Kinesin-like_fam"/>
</dbReference>
<dbReference type="EMBL" id="MDYQ01000258">
    <property type="protein sequence ID" value="PRP77553.1"/>
    <property type="molecule type" value="Genomic_DNA"/>
</dbReference>
<feature type="region of interest" description="Disordered" evidence="6">
    <location>
        <begin position="85"/>
        <end position="105"/>
    </location>
</feature>
<feature type="region of interest" description="Disordered" evidence="6">
    <location>
        <begin position="622"/>
        <end position="647"/>
    </location>
</feature>
<feature type="compositionally biased region" description="Basic and acidic residues" evidence="6">
    <location>
        <begin position="638"/>
        <end position="647"/>
    </location>
</feature>
<name>A0A2P6N0T1_9EUKA</name>
<keyword evidence="1" id="KW-0813">Transport</keyword>
<dbReference type="STRING" id="1890364.A0A2P6N0T1"/>
<dbReference type="GO" id="GO:0005524">
    <property type="term" value="F:ATP binding"/>
    <property type="evidence" value="ECO:0007669"/>
    <property type="project" value="UniProtKB-UniRule"/>
</dbReference>
<evidence type="ECO:0000256" key="5">
    <source>
        <dbReference type="SAM" id="Coils"/>
    </source>
</evidence>
<proteinExistence type="inferred from homology"/>
<feature type="compositionally biased region" description="Polar residues" evidence="6">
    <location>
        <begin position="622"/>
        <end position="636"/>
    </location>
</feature>
<dbReference type="SUPFAM" id="SSF52540">
    <property type="entry name" value="P-loop containing nucleoside triphosphate hydrolases"/>
    <property type="match status" value="1"/>
</dbReference>
<evidence type="ECO:0000259" key="7">
    <source>
        <dbReference type="PROSITE" id="PS50067"/>
    </source>
</evidence>
<dbReference type="OrthoDB" id="18779at2759"/>
<dbReference type="Proteomes" id="UP000241769">
    <property type="component" value="Unassembled WGS sequence"/>
</dbReference>
<comment type="caution">
    <text evidence="8">The sequence shown here is derived from an EMBL/GenBank/DDBJ whole genome shotgun (WGS) entry which is preliminary data.</text>
</comment>
<feature type="binding site" evidence="4">
    <location>
        <begin position="270"/>
        <end position="277"/>
    </location>
    <ligand>
        <name>ATP</name>
        <dbReference type="ChEBI" id="CHEBI:30616"/>
    </ligand>
</feature>
<dbReference type="AlphaFoldDB" id="A0A2P6N0T1"/>
<comment type="similarity">
    <text evidence="4">Belongs to the TRAFAC class myosin-kinesin ATPase superfamily. Kinesin family.</text>
</comment>
<feature type="domain" description="Kinesin motor" evidence="7">
    <location>
        <begin position="125"/>
        <end position="529"/>
    </location>
</feature>
<dbReference type="InterPro" id="IPR001752">
    <property type="entry name" value="Kinesin_motor_dom"/>
</dbReference>
<dbReference type="InterPro" id="IPR036961">
    <property type="entry name" value="Kinesin_motor_dom_sf"/>
</dbReference>
<organism evidence="8 9">
    <name type="scientific">Planoprotostelium fungivorum</name>
    <dbReference type="NCBI Taxonomy" id="1890364"/>
    <lineage>
        <taxon>Eukaryota</taxon>
        <taxon>Amoebozoa</taxon>
        <taxon>Evosea</taxon>
        <taxon>Variosea</taxon>
        <taxon>Cavosteliida</taxon>
        <taxon>Cavosteliaceae</taxon>
        <taxon>Planoprotostelium</taxon>
    </lineage>
</organism>
<dbReference type="GO" id="GO:0007018">
    <property type="term" value="P:microtubule-based movement"/>
    <property type="evidence" value="ECO:0007669"/>
    <property type="project" value="InterPro"/>
</dbReference>
<evidence type="ECO:0000256" key="3">
    <source>
        <dbReference type="ARBA" id="ARBA00023175"/>
    </source>
</evidence>
<keyword evidence="2 5" id="KW-0175">Coiled coil</keyword>
<protein>
    <submittedName>
        <fullName evidence="8">Kinesin family member 11</fullName>
    </submittedName>
</protein>
<sequence>MLVHSSVVEHPAAVRQVPGSIPDFCPKGKGMIVPLVLQKQGPPGIEPGTCRTAAGCSTTELWTLNTFELGISGVRGCEKRKEFTEETTPRQFVQGGAGIPREERHQKSYCQLDSLTDRADMSTDNVLVGVRARPLNEKELRYGPSVPWNCDGLARTISYSPSTQNDVPISPIRPPTVGDPFSTPERPKTKTPAGTPARVSTLRTPMASTPMKAKTPAKTLRTGEMSREQTYSYDCVFEPDDVTQDVYDTMCGHVIKASMEGYNGTIFTYGQTSSGKTFTMKGSSGQPGIIPLSIYDIFSYIEQSRDREFVLRVSYLEIYNEIINDLLAPDNVNLKVHEDKSKGVYVGNLKEEVVLSPEHVFSLISGGEAHRHIGATDFNEQSSRSHTIFRMVIESREIIAGNPLAKTPVKCSLLNLIDLAGSERASQDVKDGEQRRKEGAYINKSLLTLGQVIYKLSEKNADRWDSNSRLLLTPGSVHIPYRDSKLTRILQNSLGGNAKIAVICTISLCLLNFEETNSTLKFASRAKKMKNTVTLNEVMDDKTLIRKYQNEILELKKKLEDAENTQKSLEELDHIRAQKEKMEANFSEMNEKLAAQELAVAAYQEKIRHLNRLILNSSNVTHSQSNDFVSPQNSTERAVPRSGERRNSLYRSGAGKILDYSADLVGSPTTPRRNLLKSSGNDEEEMEILRRENAALKEKLRQAEERERQNNQVSREKEMQEQLLEMELQVQILKADNNILTEQLRDSEAEVSSLTAVMSTWGIIILSRRSRGCKIYKNYEQKSSSKSSTSKRSTCPKTISTLKKLQLDYVCRLCVIYSWTYDERSLLSVG</sequence>
<gene>
    <name evidence="8" type="ORF">PROFUN_14237</name>
</gene>
<evidence type="ECO:0000256" key="6">
    <source>
        <dbReference type="SAM" id="MobiDB-lite"/>
    </source>
</evidence>
<feature type="compositionally biased region" description="Polar residues" evidence="6">
    <location>
        <begin position="667"/>
        <end position="679"/>
    </location>
</feature>
<keyword evidence="9" id="KW-1185">Reference proteome</keyword>
<accession>A0A2P6N0T1</accession>
<dbReference type="PRINTS" id="PR00380">
    <property type="entry name" value="KINESINHEAVY"/>
</dbReference>
<dbReference type="FunCoup" id="A0A2P6N0T1">
    <property type="interactions" value="20"/>
</dbReference>
<feature type="coiled-coil region" evidence="5">
    <location>
        <begin position="545"/>
        <end position="613"/>
    </location>
</feature>
<keyword evidence="3 4" id="KW-0505">Motor protein</keyword>
<keyword evidence="4" id="KW-0067">ATP-binding</keyword>
<dbReference type="GO" id="GO:0008017">
    <property type="term" value="F:microtubule binding"/>
    <property type="evidence" value="ECO:0007669"/>
    <property type="project" value="InterPro"/>
</dbReference>
<evidence type="ECO:0000256" key="2">
    <source>
        <dbReference type="ARBA" id="ARBA00023054"/>
    </source>
</evidence>
<evidence type="ECO:0000256" key="4">
    <source>
        <dbReference type="PROSITE-ProRule" id="PRU00283"/>
    </source>
</evidence>
<dbReference type="SMART" id="SM00129">
    <property type="entry name" value="KISc"/>
    <property type="match status" value="1"/>
</dbReference>
<dbReference type="CDD" id="cd01374">
    <property type="entry name" value="KISc_CENP_E"/>
    <property type="match status" value="1"/>
</dbReference>
<dbReference type="PANTHER" id="PTHR47968:SF75">
    <property type="entry name" value="CENTROMERE-ASSOCIATED PROTEIN E"/>
    <property type="match status" value="1"/>
</dbReference>
<dbReference type="Gene3D" id="3.40.850.10">
    <property type="entry name" value="Kinesin motor domain"/>
    <property type="match status" value="1"/>
</dbReference>
<evidence type="ECO:0000313" key="8">
    <source>
        <dbReference type="EMBL" id="PRP77553.1"/>
    </source>
</evidence>
<dbReference type="InParanoid" id="A0A2P6N0T1"/>
<feature type="region of interest" description="Disordered" evidence="6">
    <location>
        <begin position="662"/>
        <end position="686"/>
    </location>
</feature>
<reference evidence="8 9" key="1">
    <citation type="journal article" date="2018" name="Genome Biol. Evol.">
        <title>Multiple Roots of Fruiting Body Formation in Amoebozoa.</title>
        <authorList>
            <person name="Hillmann F."/>
            <person name="Forbes G."/>
            <person name="Novohradska S."/>
            <person name="Ferling I."/>
            <person name="Riege K."/>
            <person name="Groth M."/>
            <person name="Westermann M."/>
            <person name="Marz M."/>
            <person name="Spaller T."/>
            <person name="Winckler T."/>
            <person name="Schaap P."/>
            <person name="Glockner G."/>
        </authorList>
    </citation>
    <scope>NUCLEOTIDE SEQUENCE [LARGE SCALE GENOMIC DNA]</scope>
    <source>
        <strain evidence="8 9">Jena</strain>
    </source>
</reference>
<dbReference type="GO" id="GO:0003777">
    <property type="term" value="F:microtubule motor activity"/>
    <property type="evidence" value="ECO:0007669"/>
    <property type="project" value="InterPro"/>
</dbReference>
<dbReference type="InterPro" id="IPR027417">
    <property type="entry name" value="P-loop_NTPase"/>
</dbReference>
<evidence type="ECO:0000256" key="1">
    <source>
        <dbReference type="ARBA" id="ARBA00022448"/>
    </source>
</evidence>
<keyword evidence="4" id="KW-0547">Nucleotide-binding</keyword>
<dbReference type="PROSITE" id="PS50067">
    <property type="entry name" value="KINESIN_MOTOR_2"/>
    <property type="match status" value="1"/>
</dbReference>
<feature type="region of interest" description="Disordered" evidence="6">
    <location>
        <begin position="159"/>
        <end position="199"/>
    </location>
</feature>